<sequence>MMLTTPFGVFWIFLLCCCSKSEAKLSLKSRTSVALAGKTVIHQLKVTIPPNGTKDYIICYQNMHRVWQKEIEQNPSPNSKIIELSPNITMHNSSSSGEYYFSYKSEKLYWVVLVRDVGYLPDTESFIIPLLVVIILLLLLSIAGSVYIFKWYKNQSLSEGDGDKVKAKNRTRNAVATVEGATSDSVYTALDHRTVSVYDVLNVDEARKAKTESQTSNKKAKPSPVEEGIFESVYENL</sequence>
<keyword evidence="1" id="KW-0812">Transmembrane</keyword>
<feature type="chain" id="PRO_5024281011" description="Immunoglobulin subtype domain-containing protein" evidence="2">
    <location>
        <begin position="24"/>
        <end position="237"/>
    </location>
</feature>
<dbReference type="GO" id="GO:0045577">
    <property type="term" value="P:regulation of B cell differentiation"/>
    <property type="evidence" value="ECO:0007669"/>
    <property type="project" value="InterPro"/>
</dbReference>
<feature type="transmembrane region" description="Helical" evidence="1">
    <location>
        <begin position="126"/>
        <end position="149"/>
    </location>
</feature>
<comment type="caution">
    <text evidence="3">The sequence shown here is derived from an EMBL/GenBank/DDBJ whole genome shotgun (WGS) entry which is preliminary data.</text>
</comment>
<keyword evidence="1" id="KW-0472">Membrane</keyword>
<dbReference type="PANTHER" id="PTHR35680">
    <property type="entry name" value="NFAT ACTIVATION MOLECULE 1"/>
    <property type="match status" value="1"/>
</dbReference>
<evidence type="ECO:0000313" key="3">
    <source>
        <dbReference type="EMBL" id="KAB5523495.1"/>
    </source>
</evidence>
<dbReference type="GO" id="GO:0050861">
    <property type="term" value="P:positive regulation of B cell receptor signaling pathway"/>
    <property type="evidence" value="ECO:0007669"/>
    <property type="project" value="InterPro"/>
</dbReference>
<dbReference type="InterPro" id="IPR033549">
    <property type="entry name" value="NFAM1"/>
</dbReference>
<reference evidence="3 4" key="1">
    <citation type="submission" date="2019-06" db="EMBL/GenBank/DDBJ databases">
        <title>A chromosome-scale genome assembly of the striped catfish, Pangasianodon hypophthalmus.</title>
        <authorList>
            <person name="Wen M."/>
            <person name="Zahm M."/>
            <person name="Roques C."/>
            <person name="Cabau C."/>
            <person name="Klopp C."/>
            <person name="Donnadieu C."/>
            <person name="Jouanno E."/>
            <person name="Avarre J.-C."/>
            <person name="Campet M."/>
            <person name="Ha T.T.T."/>
            <person name="Dugue R."/>
            <person name="Lampietro C."/>
            <person name="Louis A."/>
            <person name="Herpin A."/>
            <person name="Echchiki A."/>
            <person name="Berthelot C."/>
            <person name="Parey E."/>
            <person name="Roest-Crollius H."/>
            <person name="Braasch I."/>
            <person name="Postlethwait J."/>
            <person name="Bobe J."/>
            <person name="Montfort J."/>
            <person name="Bouchez O."/>
            <person name="Begum T."/>
            <person name="Schartl M."/>
            <person name="Guiguen Y."/>
        </authorList>
    </citation>
    <scope>NUCLEOTIDE SEQUENCE [LARGE SCALE GENOMIC DNA]</scope>
    <source>
        <strain evidence="3 4">Indonesia</strain>
        <tissue evidence="3">Blood</tissue>
    </source>
</reference>
<evidence type="ECO:0000256" key="2">
    <source>
        <dbReference type="SAM" id="SignalP"/>
    </source>
</evidence>
<organism evidence="3 4">
    <name type="scientific">Pangasianodon hypophthalmus</name>
    <name type="common">Striped catfish</name>
    <name type="synonym">Helicophagus hypophthalmus</name>
    <dbReference type="NCBI Taxonomy" id="310915"/>
    <lineage>
        <taxon>Eukaryota</taxon>
        <taxon>Metazoa</taxon>
        <taxon>Chordata</taxon>
        <taxon>Craniata</taxon>
        <taxon>Vertebrata</taxon>
        <taxon>Euteleostomi</taxon>
        <taxon>Actinopterygii</taxon>
        <taxon>Neopterygii</taxon>
        <taxon>Teleostei</taxon>
        <taxon>Ostariophysi</taxon>
        <taxon>Siluriformes</taxon>
        <taxon>Pangasiidae</taxon>
        <taxon>Pangasianodon</taxon>
    </lineage>
</organism>
<proteinExistence type="predicted"/>
<accession>A0A5N5K218</accession>
<dbReference type="PANTHER" id="PTHR35680:SF1">
    <property type="entry name" value="NFAT ACTIVATION MOLECULE 1"/>
    <property type="match status" value="1"/>
</dbReference>
<dbReference type="GO" id="GO:0001819">
    <property type="term" value="P:positive regulation of cytokine production"/>
    <property type="evidence" value="ECO:0007669"/>
    <property type="project" value="InterPro"/>
</dbReference>
<protein>
    <recommendedName>
        <fullName evidence="5">Immunoglobulin subtype domain-containing protein</fullName>
    </recommendedName>
</protein>
<dbReference type="EMBL" id="VFJC01000027">
    <property type="protein sequence ID" value="KAB5523495.1"/>
    <property type="molecule type" value="Genomic_DNA"/>
</dbReference>
<gene>
    <name evidence="3" type="ORF">PHYPO_G00153210</name>
</gene>
<evidence type="ECO:0000313" key="4">
    <source>
        <dbReference type="Proteomes" id="UP000327468"/>
    </source>
</evidence>
<keyword evidence="1" id="KW-1133">Transmembrane helix</keyword>
<evidence type="ECO:0000256" key="1">
    <source>
        <dbReference type="SAM" id="Phobius"/>
    </source>
</evidence>
<dbReference type="GO" id="GO:0045121">
    <property type="term" value="C:membrane raft"/>
    <property type="evidence" value="ECO:0007669"/>
    <property type="project" value="TreeGrafter"/>
</dbReference>
<evidence type="ECO:0008006" key="5">
    <source>
        <dbReference type="Google" id="ProtNLM"/>
    </source>
</evidence>
<dbReference type="Proteomes" id="UP000327468">
    <property type="component" value="Chromosome 26"/>
</dbReference>
<feature type="signal peptide" evidence="2">
    <location>
        <begin position="1"/>
        <end position="23"/>
    </location>
</feature>
<dbReference type="GO" id="GO:0050853">
    <property type="term" value="P:B cell receptor signaling pathway"/>
    <property type="evidence" value="ECO:0007669"/>
    <property type="project" value="TreeGrafter"/>
</dbReference>
<keyword evidence="4" id="KW-1185">Reference proteome</keyword>
<name>A0A5N5K218_PANHP</name>
<keyword evidence="2" id="KW-0732">Signal</keyword>
<dbReference type="GO" id="GO:0004888">
    <property type="term" value="F:transmembrane signaling receptor activity"/>
    <property type="evidence" value="ECO:0007669"/>
    <property type="project" value="InterPro"/>
</dbReference>
<dbReference type="AlphaFoldDB" id="A0A5N5K218"/>